<feature type="compositionally biased region" description="Low complexity" evidence="9">
    <location>
        <begin position="164"/>
        <end position="180"/>
    </location>
</feature>
<dbReference type="InterPro" id="IPR036034">
    <property type="entry name" value="PDZ_sf"/>
</dbReference>
<protein>
    <submittedName>
        <fullName evidence="12">Type II secretion system protein C (GspC)</fullName>
    </submittedName>
</protein>
<dbReference type="RefSeq" id="WP_092616194.1">
    <property type="nucleotide sequence ID" value="NZ_FMYK01000002.1"/>
</dbReference>
<dbReference type="SMART" id="SM00228">
    <property type="entry name" value="PDZ"/>
    <property type="match status" value="1"/>
</dbReference>
<keyword evidence="13" id="KW-1185">Reference proteome</keyword>
<proteinExistence type="predicted"/>
<evidence type="ECO:0000313" key="12">
    <source>
        <dbReference type="EMBL" id="SDB91291.1"/>
    </source>
</evidence>
<evidence type="ECO:0000256" key="1">
    <source>
        <dbReference type="ARBA" id="ARBA00004533"/>
    </source>
</evidence>
<evidence type="ECO:0000256" key="5">
    <source>
        <dbReference type="ARBA" id="ARBA00022692"/>
    </source>
</evidence>
<accession>A0A1G6HAP5</accession>
<name>A0A1G6HAP5_9GAMM</name>
<keyword evidence="7 10" id="KW-1133">Transmembrane helix</keyword>
<keyword evidence="2" id="KW-0813">Transport</keyword>
<evidence type="ECO:0000256" key="6">
    <source>
        <dbReference type="ARBA" id="ARBA00022927"/>
    </source>
</evidence>
<sequence length="284" mass="31605">MTNIQQWLARFNAEKFNKVAPVLFFILMLWLCWRLANLFWWFASPPKAPTIQPVVLGSQQVRMPDIVRFSLFEEQGQNPQAQQANLPVKLEGVVLASPSYLSSAVLRVNNTASSYRVGETIDETNMTLAEVYWDRVFIRESSGQTREVKFGDETSTANTPPPAQGSSTQQTSPPTTAQQPNTENKRSDRAIDQAIEKLKQDREQYLGQMGVTTGQNGFEVTDQTPAALRARLGLKAGDKILSVNGQALSSGVNEAQLLEQVRQAGQAKIEIQRGDQTMTIQQSF</sequence>
<dbReference type="GO" id="GO:0015031">
    <property type="term" value="P:protein transport"/>
    <property type="evidence" value="ECO:0007669"/>
    <property type="project" value="UniProtKB-KW"/>
</dbReference>
<dbReference type="Pfam" id="PF11356">
    <property type="entry name" value="T2SSC"/>
    <property type="match status" value="1"/>
</dbReference>
<dbReference type="SUPFAM" id="SSF50156">
    <property type="entry name" value="PDZ domain-like"/>
    <property type="match status" value="1"/>
</dbReference>
<dbReference type="GO" id="GO:0005886">
    <property type="term" value="C:plasma membrane"/>
    <property type="evidence" value="ECO:0007669"/>
    <property type="project" value="UniProtKB-SubCell"/>
</dbReference>
<dbReference type="InterPro" id="IPR001478">
    <property type="entry name" value="PDZ"/>
</dbReference>
<evidence type="ECO:0000313" key="13">
    <source>
        <dbReference type="Proteomes" id="UP000242317"/>
    </source>
</evidence>
<organism evidence="12 13">
    <name type="scientific">Acinetobacter marinus</name>
    <dbReference type="NCBI Taxonomy" id="281375"/>
    <lineage>
        <taxon>Bacteria</taxon>
        <taxon>Pseudomonadati</taxon>
        <taxon>Pseudomonadota</taxon>
        <taxon>Gammaproteobacteria</taxon>
        <taxon>Moraxellales</taxon>
        <taxon>Moraxellaceae</taxon>
        <taxon>Acinetobacter</taxon>
    </lineage>
</organism>
<dbReference type="EMBL" id="FMYK01000002">
    <property type="protein sequence ID" value="SDB91291.1"/>
    <property type="molecule type" value="Genomic_DNA"/>
</dbReference>
<evidence type="ECO:0000256" key="10">
    <source>
        <dbReference type="SAM" id="Phobius"/>
    </source>
</evidence>
<keyword evidence="6" id="KW-0653">Protein transport</keyword>
<dbReference type="Gene3D" id="2.30.42.10">
    <property type="match status" value="1"/>
</dbReference>
<keyword evidence="5 10" id="KW-0812">Transmembrane</keyword>
<dbReference type="PROSITE" id="PS50106">
    <property type="entry name" value="PDZ"/>
    <property type="match status" value="1"/>
</dbReference>
<dbReference type="AlphaFoldDB" id="A0A1G6HAP5"/>
<keyword evidence="8 10" id="KW-0472">Membrane</keyword>
<feature type="region of interest" description="Disordered" evidence="9">
    <location>
        <begin position="144"/>
        <end position="188"/>
    </location>
</feature>
<reference evidence="13" key="1">
    <citation type="submission" date="2016-09" db="EMBL/GenBank/DDBJ databases">
        <authorList>
            <person name="Varghese N."/>
            <person name="Submissions S."/>
        </authorList>
    </citation>
    <scope>NUCLEOTIDE SEQUENCE [LARGE SCALE GENOMIC DNA]</scope>
    <source>
        <strain evidence="13">ANC 3699</strain>
    </source>
</reference>
<dbReference type="OrthoDB" id="5574088at2"/>
<evidence type="ECO:0000256" key="2">
    <source>
        <dbReference type="ARBA" id="ARBA00022448"/>
    </source>
</evidence>
<gene>
    <name evidence="12" type="ORF">SAMN05421749_10229</name>
</gene>
<evidence type="ECO:0000256" key="3">
    <source>
        <dbReference type="ARBA" id="ARBA00022475"/>
    </source>
</evidence>
<feature type="domain" description="PDZ" evidence="11">
    <location>
        <begin position="194"/>
        <end position="266"/>
    </location>
</feature>
<evidence type="ECO:0000256" key="8">
    <source>
        <dbReference type="ARBA" id="ARBA00023136"/>
    </source>
</evidence>
<keyword evidence="4" id="KW-0997">Cell inner membrane</keyword>
<comment type="subcellular location">
    <subcellularLocation>
        <location evidence="1">Cell inner membrane</location>
    </subcellularLocation>
</comment>
<dbReference type="Gene3D" id="2.30.30.830">
    <property type="match status" value="1"/>
</dbReference>
<dbReference type="Pfam" id="PF00595">
    <property type="entry name" value="PDZ"/>
    <property type="match status" value="1"/>
</dbReference>
<evidence type="ECO:0000256" key="7">
    <source>
        <dbReference type="ARBA" id="ARBA00022989"/>
    </source>
</evidence>
<keyword evidence="3" id="KW-1003">Cell membrane</keyword>
<feature type="transmembrane region" description="Helical" evidence="10">
    <location>
        <begin position="21"/>
        <end position="43"/>
    </location>
</feature>
<evidence type="ECO:0000256" key="4">
    <source>
        <dbReference type="ARBA" id="ARBA00022519"/>
    </source>
</evidence>
<dbReference type="InterPro" id="IPR024961">
    <property type="entry name" value="T2SS_GspC_N"/>
</dbReference>
<evidence type="ECO:0000259" key="11">
    <source>
        <dbReference type="PROSITE" id="PS50106"/>
    </source>
</evidence>
<dbReference type="Proteomes" id="UP000242317">
    <property type="component" value="Unassembled WGS sequence"/>
</dbReference>
<evidence type="ECO:0000256" key="9">
    <source>
        <dbReference type="SAM" id="MobiDB-lite"/>
    </source>
</evidence>